<sequence>GPRTCPGRASLARAGLRQPGRARPRPRGGGHRHPALRCPPRDLPRGGHERHVLRRGGGTRQGDPGARRRTPDHPGALRSGGHLRRARDVRRRGALGHRRDARPRRHAGDPRCGLPAPAQRAPGHRGEARDLPGAATARDQRAPRAPELPDRAKPRGGRPRATRRRSAARGRRGRRGRARDDHPSRDRAARGLLAGVGEPLPGGARARGCDLPGPRADHGPRPRGPVGVHLL</sequence>
<gene>
    <name evidence="2" type="ORF">AVDCRST_MAG53-3191</name>
</gene>
<protein>
    <submittedName>
        <fullName evidence="2">cAMP-binding proteins - catabolite gene activator and regulatory subunit of cAMP-dependent protein kinases</fullName>
    </submittedName>
</protein>
<feature type="compositionally biased region" description="Basic and acidic residues" evidence="1">
    <location>
        <begin position="138"/>
        <end position="153"/>
    </location>
</feature>
<reference evidence="2" key="1">
    <citation type="submission" date="2020-02" db="EMBL/GenBank/DDBJ databases">
        <authorList>
            <person name="Meier V. D."/>
        </authorList>
    </citation>
    <scope>NUCLEOTIDE SEQUENCE</scope>
    <source>
        <strain evidence="2">AVDCRST_MAG53</strain>
    </source>
</reference>
<feature type="compositionally biased region" description="Basic and acidic residues" evidence="1">
    <location>
        <begin position="178"/>
        <end position="189"/>
    </location>
</feature>
<evidence type="ECO:0000256" key="1">
    <source>
        <dbReference type="SAM" id="MobiDB-lite"/>
    </source>
</evidence>
<organism evidence="2">
    <name type="scientific">uncultured Solirubrobacteraceae bacterium</name>
    <dbReference type="NCBI Taxonomy" id="1162706"/>
    <lineage>
        <taxon>Bacteria</taxon>
        <taxon>Bacillati</taxon>
        <taxon>Actinomycetota</taxon>
        <taxon>Thermoleophilia</taxon>
        <taxon>Solirubrobacterales</taxon>
        <taxon>Solirubrobacteraceae</taxon>
        <taxon>environmental samples</taxon>
    </lineage>
</organism>
<feature type="compositionally biased region" description="Basic residues" evidence="1">
    <location>
        <begin position="20"/>
        <end position="35"/>
    </location>
</feature>
<dbReference type="EMBL" id="CADCVR010000098">
    <property type="protein sequence ID" value="CAA9519257.1"/>
    <property type="molecule type" value="Genomic_DNA"/>
</dbReference>
<name>A0A6J4TBU2_9ACTN</name>
<accession>A0A6J4TBU2</accession>
<proteinExistence type="predicted"/>
<feature type="compositionally biased region" description="Basic and acidic residues" evidence="1">
    <location>
        <begin position="39"/>
        <end position="50"/>
    </location>
</feature>
<feature type="region of interest" description="Disordered" evidence="1">
    <location>
        <begin position="1"/>
        <end position="231"/>
    </location>
</feature>
<feature type="compositionally biased region" description="Basic residues" evidence="1">
    <location>
        <begin position="154"/>
        <end position="177"/>
    </location>
</feature>
<dbReference type="AlphaFoldDB" id="A0A6J4TBU2"/>
<feature type="compositionally biased region" description="Basic residues" evidence="1">
    <location>
        <begin position="81"/>
        <end position="105"/>
    </location>
</feature>
<feature type="non-terminal residue" evidence="2">
    <location>
        <position position="1"/>
    </location>
</feature>
<evidence type="ECO:0000313" key="2">
    <source>
        <dbReference type="EMBL" id="CAA9519257.1"/>
    </source>
</evidence>
<feature type="non-terminal residue" evidence="2">
    <location>
        <position position="231"/>
    </location>
</feature>